<feature type="compositionally biased region" description="Low complexity" evidence="1">
    <location>
        <begin position="93"/>
        <end position="105"/>
    </location>
</feature>
<evidence type="ECO:0000313" key="3">
    <source>
        <dbReference type="Proteomes" id="UP000299102"/>
    </source>
</evidence>
<reference evidence="2 3" key="1">
    <citation type="journal article" date="2019" name="Commun. Biol.">
        <title>The bagworm genome reveals a unique fibroin gene that provides high tensile strength.</title>
        <authorList>
            <person name="Kono N."/>
            <person name="Nakamura H."/>
            <person name="Ohtoshi R."/>
            <person name="Tomita M."/>
            <person name="Numata K."/>
            <person name="Arakawa K."/>
        </authorList>
    </citation>
    <scope>NUCLEOTIDE SEQUENCE [LARGE SCALE GENOMIC DNA]</scope>
</reference>
<comment type="caution">
    <text evidence="2">The sequence shown here is derived from an EMBL/GenBank/DDBJ whole genome shotgun (WGS) entry which is preliminary data.</text>
</comment>
<dbReference type="Proteomes" id="UP000299102">
    <property type="component" value="Unassembled WGS sequence"/>
</dbReference>
<feature type="region of interest" description="Disordered" evidence="1">
    <location>
        <begin position="93"/>
        <end position="114"/>
    </location>
</feature>
<proteinExistence type="predicted"/>
<organism evidence="2 3">
    <name type="scientific">Eumeta variegata</name>
    <name type="common">Bagworm moth</name>
    <name type="synonym">Eumeta japonica</name>
    <dbReference type="NCBI Taxonomy" id="151549"/>
    <lineage>
        <taxon>Eukaryota</taxon>
        <taxon>Metazoa</taxon>
        <taxon>Ecdysozoa</taxon>
        <taxon>Arthropoda</taxon>
        <taxon>Hexapoda</taxon>
        <taxon>Insecta</taxon>
        <taxon>Pterygota</taxon>
        <taxon>Neoptera</taxon>
        <taxon>Endopterygota</taxon>
        <taxon>Lepidoptera</taxon>
        <taxon>Glossata</taxon>
        <taxon>Ditrysia</taxon>
        <taxon>Tineoidea</taxon>
        <taxon>Psychidae</taxon>
        <taxon>Oiketicinae</taxon>
        <taxon>Eumeta</taxon>
    </lineage>
</organism>
<protein>
    <submittedName>
        <fullName evidence="2">Uncharacterized protein</fullName>
    </submittedName>
</protein>
<keyword evidence="3" id="KW-1185">Reference proteome</keyword>
<evidence type="ECO:0000256" key="1">
    <source>
        <dbReference type="SAM" id="MobiDB-lite"/>
    </source>
</evidence>
<accession>A0A4C1YIB5</accession>
<sequence>MQHPTHRLPSNLFFHCVYSFDETKTEVIDRTKRGWEFNLVYDLTHVRHDVHSWRTRLTETTIKNEAAASAAAHRRGRLVQPIAELIRALIATRSRQTSSSRWTKSFQTSNIRKG</sequence>
<name>A0A4C1YIB5_EUMVA</name>
<dbReference type="AlphaFoldDB" id="A0A4C1YIB5"/>
<dbReference type="EMBL" id="BGZK01001212">
    <property type="protein sequence ID" value="GBP74552.1"/>
    <property type="molecule type" value="Genomic_DNA"/>
</dbReference>
<evidence type="ECO:0000313" key="2">
    <source>
        <dbReference type="EMBL" id="GBP74552.1"/>
    </source>
</evidence>
<gene>
    <name evidence="2" type="ORF">EVAR_59487_1</name>
</gene>